<evidence type="ECO:0000259" key="1">
    <source>
        <dbReference type="Pfam" id="PF00403"/>
    </source>
</evidence>
<dbReference type="Proteomes" id="UP000824024">
    <property type="component" value="Unassembled WGS sequence"/>
</dbReference>
<proteinExistence type="predicted"/>
<name>A0A9D2IFJ6_9FIRM</name>
<dbReference type="AlphaFoldDB" id="A0A9D2IFJ6"/>
<evidence type="ECO:0000313" key="2">
    <source>
        <dbReference type="EMBL" id="HIZ06701.1"/>
    </source>
</evidence>
<protein>
    <submittedName>
        <fullName evidence="2">TIGR04076 family protein</fullName>
    </submittedName>
</protein>
<sequence>MQHKVKLTVIDKKLYPELQAQYCANPESGACPVYEIGDEFVFERYGEADDFWKMGMGRQCSEAWDAVARYIYTGLQGGSIMRGWMKDERIMIACCSDGTRPVVFKIERMDYKVLYISGIGCEKCREKIRAALEALEGVTTVSFREKFTEVYLENDVEDAALKMAVEQCGDYTVEKID</sequence>
<dbReference type="InterPro" id="IPR036163">
    <property type="entry name" value="HMA_dom_sf"/>
</dbReference>
<dbReference type="NCBIfam" id="TIGR04076">
    <property type="entry name" value="TIGR04076 family protein"/>
    <property type="match status" value="1"/>
</dbReference>
<feature type="domain" description="HMA" evidence="1">
    <location>
        <begin position="114"/>
        <end position="169"/>
    </location>
</feature>
<dbReference type="InterPro" id="IPR023811">
    <property type="entry name" value="CHP04076"/>
</dbReference>
<reference evidence="2" key="1">
    <citation type="journal article" date="2021" name="PeerJ">
        <title>Extensive microbial diversity within the chicken gut microbiome revealed by metagenomics and culture.</title>
        <authorList>
            <person name="Gilroy R."/>
            <person name="Ravi A."/>
            <person name="Getino M."/>
            <person name="Pursley I."/>
            <person name="Horton D.L."/>
            <person name="Alikhan N.F."/>
            <person name="Baker D."/>
            <person name="Gharbi K."/>
            <person name="Hall N."/>
            <person name="Watson M."/>
            <person name="Adriaenssens E.M."/>
            <person name="Foster-Nyarko E."/>
            <person name="Jarju S."/>
            <person name="Secka A."/>
            <person name="Antonio M."/>
            <person name="Oren A."/>
            <person name="Chaudhuri R.R."/>
            <person name="La Ragione R."/>
            <person name="Hildebrand F."/>
            <person name="Pallen M.J."/>
        </authorList>
    </citation>
    <scope>NUCLEOTIDE SEQUENCE</scope>
    <source>
        <strain evidence="2">CHK192-9172</strain>
    </source>
</reference>
<reference evidence="2" key="2">
    <citation type="submission" date="2021-04" db="EMBL/GenBank/DDBJ databases">
        <authorList>
            <person name="Gilroy R."/>
        </authorList>
    </citation>
    <scope>NUCLEOTIDE SEQUENCE</scope>
    <source>
        <strain evidence="2">CHK192-9172</strain>
    </source>
</reference>
<evidence type="ECO:0000313" key="3">
    <source>
        <dbReference type="Proteomes" id="UP000824024"/>
    </source>
</evidence>
<dbReference type="Pfam" id="PF00403">
    <property type="entry name" value="HMA"/>
    <property type="match status" value="1"/>
</dbReference>
<gene>
    <name evidence="2" type="ORF">IAA08_02055</name>
</gene>
<organism evidence="2 3">
    <name type="scientific">Candidatus Eubacterium avistercoris</name>
    <dbReference type="NCBI Taxonomy" id="2838567"/>
    <lineage>
        <taxon>Bacteria</taxon>
        <taxon>Bacillati</taxon>
        <taxon>Bacillota</taxon>
        <taxon>Clostridia</taxon>
        <taxon>Eubacteriales</taxon>
        <taxon>Eubacteriaceae</taxon>
        <taxon>Eubacterium</taxon>
    </lineage>
</organism>
<dbReference type="GO" id="GO:0046872">
    <property type="term" value="F:metal ion binding"/>
    <property type="evidence" value="ECO:0007669"/>
    <property type="project" value="InterPro"/>
</dbReference>
<dbReference type="InterPro" id="IPR006121">
    <property type="entry name" value="HMA_dom"/>
</dbReference>
<dbReference type="Gene3D" id="3.30.70.100">
    <property type="match status" value="1"/>
</dbReference>
<accession>A0A9D2IFJ6</accession>
<comment type="caution">
    <text evidence="2">The sequence shown here is derived from an EMBL/GenBank/DDBJ whole genome shotgun (WGS) entry which is preliminary data.</text>
</comment>
<dbReference type="EMBL" id="DXCH01000054">
    <property type="protein sequence ID" value="HIZ06701.1"/>
    <property type="molecule type" value="Genomic_DNA"/>
</dbReference>
<dbReference type="SUPFAM" id="SSF55008">
    <property type="entry name" value="HMA, heavy metal-associated domain"/>
    <property type="match status" value="1"/>
</dbReference>